<proteinExistence type="predicted"/>
<gene>
    <name evidence="1" type="ordered locus">CHU_2130</name>
</gene>
<keyword evidence="2" id="KW-1185">Reference proteome</keyword>
<dbReference type="KEGG" id="chu:CHU_2130"/>
<name>A0A6N4SSL3_CYTH3</name>
<organism evidence="1 2">
    <name type="scientific">Cytophaga hutchinsonii (strain ATCC 33406 / DSM 1761 / CIP 103989 / NBRC 15051 / NCIMB 9469 / D465)</name>
    <dbReference type="NCBI Taxonomy" id="269798"/>
    <lineage>
        <taxon>Bacteria</taxon>
        <taxon>Pseudomonadati</taxon>
        <taxon>Bacteroidota</taxon>
        <taxon>Cytophagia</taxon>
        <taxon>Cytophagales</taxon>
        <taxon>Cytophagaceae</taxon>
        <taxon>Cytophaga</taxon>
    </lineage>
</organism>
<accession>A0A6N4SSL3</accession>
<reference evidence="1 2" key="1">
    <citation type="journal article" date="2007" name="Appl. Environ. Microbiol.">
        <title>Genome sequence of the cellulolytic gliding bacterium Cytophaga hutchinsonii.</title>
        <authorList>
            <person name="Xie G."/>
            <person name="Bruce D.C."/>
            <person name="Challacombe J.F."/>
            <person name="Chertkov O."/>
            <person name="Detter J.C."/>
            <person name="Gilna P."/>
            <person name="Han C.S."/>
            <person name="Lucas S."/>
            <person name="Misra M."/>
            <person name="Myers G.L."/>
            <person name="Richardson P."/>
            <person name="Tapia R."/>
            <person name="Thayer N."/>
            <person name="Thompson L.S."/>
            <person name="Brettin T.S."/>
            <person name="Henrissat B."/>
            <person name="Wilson D.B."/>
            <person name="McBride M.J."/>
        </authorList>
    </citation>
    <scope>NUCLEOTIDE SEQUENCE [LARGE SCALE GENOMIC DNA]</scope>
    <source>
        <strain evidence="2">ATCC 33406 / DSM 1761 / CIP 103989 / NBRC 15051 / NCIMB 9469 / D465</strain>
    </source>
</reference>
<sequence>MGKKIAAYLFLWIISNNVAGQELFPHAEPASTVPKGVSGLRFFYERYNEQTSNRLKDSYHLRYMYGITSKWTVMATLGVSNHHYSKFPTDLLPYFFNHHLRSYPPAGYGIEGINIYSKYRFFSLDKYHQHLRLAVFAEGCKSFIAHDDAEPTLMTDNSGYGGGLISTYLLGRFATSVTLGFIHPLMYKQSDIQVRFQSGDATYMEISTGYRIWPLTYQSYSDLNINLYAEFMFKQYGEAYVEQYGQQIDFASYAQYSPYTYMTLKANAYIAGMFAVQFISNSTSRVDIGVTLALKDRSYNYWAPMFTMQYQTYLYKNKKNKKLNQVKM</sequence>
<dbReference type="AlphaFoldDB" id="A0A6N4SSL3"/>
<evidence type="ECO:0000313" key="1">
    <source>
        <dbReference type="EMBL" id="ABG59393.1"/>
    </source>
</evidence>
<dbReference type="Proteomes" id="UP000001822">
    <property type="component" value="Chromosome"/>
</dbReference>
<dbReference type="RefSeq" id="WP_011585510.1">
    <property type="nucleotide sequence ID" value="NC_008255.1"/>
</dbReference>
<dbReference type="EMBL" id="CP000383">
    <property type="protein sequence ID" value="ABG59393.1"/>
    <property type="molecule type" value="Genomic_DNA"/>
</dbReference>
<protein>
    <submittedName>
        <fullName evidence="1">Uncharacterized protein</fullName>
    </submittedName>
</protein>
<dbReference type="OrthoDB" id="649238at2"/>
<evidence type="ECO:0000313" key="2">
    <source>
        <dbReference type="Proteomes" id="UP000001822"/>
    </source>
</evidence>